<name>A0A4Q9MZ95_9APHY</name>
<reference evidence="1" key="1">
    <citation type="submission" date="2019-01" db="EMBL/GenBank/DDBJ databases">
        <title>Draft genome sequences of three monokaryotic isolates of the white-rot basidiomycete fungus Dichomitus squalens.</title>
        <authorList>
            <consortium name="DOE Joint Genome Institute"/>
            <person name="Lopez S.C."/>
            <person name="Andreopoulos B."/>
            <person name="Pangilinan J."/>
            <person name="Lipzen A."/>
            <person name="Riley R."/>
            <person name="Ahrendt S."/>
            <person name="Ng V."/>
            <person name="Barry K."/>
            <person name="Daum C."/>
            <person name="Grigoriev I.V."/>
            <person name="Hilden K.S."/>
            <person name="Makela M.R."/>
            <person name="de Vries R.P."/>
        </authorList>
    </citation>
    <scope>NUCLEOTIDE SEQUENCE [LARGE SCALE GENOMIC DNA]</scope>
    <source>
        <strain evidence="1">OM18370.1</strain>
    </source>
</reference>
<proteinExistence type="predicted"/>
<protein>
    <submittedName>
        <fullName evidence="1">Uncharacterized protein</fullName>
    </submittedName>
</protein>
<evidence type="ECO:0000313" key="1">
    <source>
        <dbReference type="EMBL" id="TBU32122.1"/>
    </source>
</evidence>
<dbReference type="AlphaFoldDB" id="A0A4Q9MZ95"/>
<dbReference type="Proteomes" id="UP000292957">
    <property type="component" value="Unassembled WGS sequence"/>
</dbReference>
<accession>A0A4Q9MZ95</accession>
<dbReference type="EMBL" id="ML143396">
    <property type="protein sequence ID" value="TBU32122.1"/>
    <property type="molecule type" value="Genomic_DNA"/>
</dbReference>
<organism evidence="1">
    <name type="scientific">Dichomitus squalens</name>
    <dbReference type="NCBI Taxonomy" id="114155"/>
    <lineage>
        <taxon>Eukaryota</taxon>
        <taxon>Fungi</taxon>
        <taxon>Dikarya</taxon>
        <taxon>Basidiomycota</taxon>
        <taxon>Agaricomycotina</taxon>
        <taxon>Agaricomycetes</taxon>
        <taxon>Polyporales</taxon>
        <taxon>Polyporaceae</taxon>
        <taxon>Dichomitus</taxon>
    </lineage>
</organism>
<gene>
    <name evidence="1" type="ORF">BD311DRAFT_751346</name>
</gene>
<sequence length="182" mass="20213">MSHRERALLPFARSTPRNTTAPAGLVGRMRMRLVSVLSWTHPIPAPAMNFDRDRGGPLYLVWQSGHAEATPWAAILGSQYRTTSLQPTCHIGDRILAPRVQPTPEHIASWPMCAVRHNHTLLRGIRSPLDLLLPFLLLSRGPNGVYTGPSCSSITVCKARKELRASLHCARLWRTSCSILLP</sequence>